<accession>A0ABS5M3X7</accession>
<keyword evidence="2" id="KW-0479">Metal-binding</keyword>
<feature type="compositionally biased region" description="Basic and acidic residues" evidence="5">
    <location>
        <begin position="219"/>
        <end position="232"/>
    </location>
</feature>
<sequence>MTPTPSTRPPTTPARSPRRMLTRLTTLAFAALVMMLGSANPACAHDQLLSSEPAQAAVLASSPAQVALEFSDNVLTVGAVILVVDQGGKDWAGGAPTLVGPMVSVPINGSLPDGSYEARWRVVSSDGHPISGIVPFTVGDAKTAEQTQPEELDSLDAREPALPAGSDASASTSLPSEASEPSDFGRTIAIGAAGAAIALLVFIVWSLRKRGKNAPSDPSSRRSESAETHEAL</sequence>
<feature type="region of interest" description="Disordered" evidence="5">
    <location>
        <begin position="160"/>
        <end position="181"/>
    </location>
</feature>
<dbReference type="InterPro" id="IPR014755">
    <property type="entry name" value="Cu-Rt/internalin_Ig-like"/>
</dbReference>
<dbReference type="InterPro" id="IPR014756">
    <property type="entry name" value="Ig_E-set"/>
</dbReference>
<keyword evidence="6" id="KW-0472">Membrane</keyword>
<evidence type="ECO:0000256" key="4">
    <source>
        <dbReference type="ARBA" id="ARBA00023008"/>
    </source>
</evidence>
<dbReference type="InterPro" id="IPR032694">
    <property type="entry name" value="CopC/D"/>
</dbReference>
<dbReference type="EMBL" id="JAFEVO010000001">
    <property type="protein sequence ID" value="MBS3181676.1"/>
    <property type="molecule type" value="Genomic_DNA"/>
</dbReference>
<comment type="caution">
    <text evidence="9">The sequence shown here is derived from an EMBL/GenBank/DDBJ whole genome shotgun (WGS) entry which is preliminary data.</text>
</comment>
<dbReference type="SUPFAM" id="SSF81296">
    <property type="entry name" value="E set domains"/>
    <property type="match status" value="1"/>
</dbReference>
<dbReference type="RefSeq" id="WP_211648719.1">
    <property type="nucleotide sequence ID" value="NZ_JAFEVO010000001.1"/>
</dbReference>
<feature type="chain" id="PRO_5046858539" evidence="7">
    <location>
        <begin position="45"/>
        <end position="232"/>
    </location>
</feature>
<evidence type="ECO:0000256" key="5">
    <source>
        <dbReference type="SAM" id="MobiDB-lite"/>
    </source>
</evidence>
<proteinExistence type="predicted"/>
<dbReference type="InterPro" id="IPR007348">
    <property type="entry name" value="CopC_dom"/>
</dbReference>
<keyword evidence="6" id="KW-1133">Transmembrane helix</keyword>
<dbReference type="PANTHER" id="PTHR34820:SF4">
    <property type="entry name" value="INNER MEMBRANE PROTEIN YEBZ"/>
    <property type="match status" value="1"/>
</dbReference>
<keyword evidence="10" id="KW-1185">Reference proteome</keyword>
<feature type="region of interest" description="Disordered" evidence="5">
    <location>
        <begin position="210"/>
        <end position="232"/>
    </location>
</feature>
<feature type="signal peptide" evidence="7">
    <location>
        <begin position="1"/>
        <end position="44"/>
    </location>
</feature>
<evidence type="ECO:0000256" key="3">
    <source>
        <dbReference type="ARBA" id="ARBA00022729"/>
    </source>
</evidence>
<evidence type="ECO:0000313" key="9">
    <source>
        <dbReference type="EMBL" id="MBS3181676.1"/>
    </source>
</evidence>
<gene>
    <name evidence="9" type="ORF">JSQ98_05640</name>
</gene>
<keyword evidence="4" id="KW-0186">Copper</keyword>
<keyword evidence="6" id="KW-0812">Transmembrane</keyword>
<dbReference type="Pfam" id="PF04234">
    <property type="entry name" value="CopC"/>
    <property type="match status" value="1"/>
</dbReference>
<evidence type="ECO:0000256" key="6">
    <source>
        <dbReference type="SAM" id="Phobius"/>
    </source>
</evidence>
<dbReference type="PANTHER" id="PTHR34820">
    <property type="entry name" value="INNER MEMBRANE PROTEIN YEBZ"/>
    <property type="match status" value="1"/>
</dbReference>
<evidence type="ECO:0000259" key="8">
    <source>
        <dbReference type="Pfam" id="PF04234"/>
    </source>
</evidence>
<evidence type="ECO:0000313" key="10">
    <source>
        <dbReference type="Proteomes" id="UP000811492"/>
    </source>
</evidence>
<dbReference type="Proteomes" id="UP000811492">
    <property type="component" value="Unassembled WGS sequence"/>
</dbReference>
<dbReference type="Gene3D" id="2.60.40.1220">
    <property type="match status" value="1"/>
</dbReference>
<protein>
    <submittedName>
        <fullName evidence="9">Copper resistance protein CopC</fullName>
    </submittedName>
</protein>
<keyword evidence="3 7" id="KW-0732">Signal</keyword>
<comment type="subcellular location">
    <subcellularLocation>
        <location evidence="1">Cell envelope</location>
    </subcellularLocation>
</comment>
<evidence type="ECO:0000256" key="1">
    <source>
        <dbReference type="ARBA" id="ARBA00004196"/>
    </source>
</evidence>
<name>A0ABS5M3X7_9MICO</name>
<evidence type="ECO:0000256" key="7">
    <source>
        <dbReference type="SAM" id="SignalP"/>
    </source>
</evidence>
<organism evidence="9 10">
    <name type="scientific">Leucobacter manosquensis</name>
    <dbReference type="NCBI Taxonomy" id="2810611"/>
    <lineage>
        <taxon>Bacteria</taxon>
        <taxon>Bacillati</taxon>
        <taxon>Actinomycetota</taxon>
        <taxon>Actinomycetes</taxon>
        <taxon>Micrococcales</taxon>
        <taxon>Microbacteriaceae</taxon>
        <taxon>Leucobacter</taxon>
    </lineage>
</organism>
<reference evidence="9 10" key="1">
    <citation type="submission" date="2021-02" db="EMBL/GenBank/DDBJ databases">
        <title>Draft genome and description of Leucobacter sp nov strain Marseille-Q4368.</title>
        <authorList>
            <person name="Boxberger M."/>
            <person name="La Scola B."/>
        </authorList>
    </citation>
    <scope>NUCLEOTIDE SEQUENCE [LARGE SCALE GENOMIC DNA]</scope>
    <source>
        <strain evidence="9 10">Marseille-Q4368</strain>
    </source>
</reference>
<feature type="domain" description="CopC" evidence="8">
    <location>
        <begin position="45"/>
        <end position="138"/>
    </location>
</feature>
<feature type="transmembrane region" description="Helical" evidence="6">
    <location>
        <begin position="188"/>
        <end position="207"/>
    </location>
</feature>
<evidence type="ECO:0000256" key="2">
    <source>
        <dbReference type="ARBA" id="ARBA00022723"/>
    </source>
</evidence>